<dbReference type="PROSITE" id="PS50009">
    <property type="entry name" value="RASGEF_CAT"/>
    <property type="match status" value="1"/>
</dbReference>
<proteinExistence type="inferred from homology"/>
<sequence length="1003" mass="113813">MATDWIIAFDKRPEERTGRDVEAIGARLRRLENLSRIPGSVVQQLATRGYYEDLEPDITIFRHGESGVGWYAVLAGNLEVRLSQPEQTPVALCSLRAGATFGEEILKDLSRDSAVVTKTTCELLRIPFHDFRMIWEKNKDLMMDLLTNYKIKNGFGSYVSKTAVSPPSPPSSGISQIRTSSPEKTNPADPITETPSMAMARAGWVLRTLLLNEEKGILRDRKTGGVIARRCASGSDLVDWLVSLDPRAIPTRQVAVGMWQALLEEGVISHVSGEHPFKDKCILYHFWQDREGAMNKPTVQDVAEAEEHLDESITELLHRQPDATLRMILRKQSFERSPEELEMIYEELLHLRALSHLSHSVKRELAAVIKFEAHPVAGQTLFRQGEDGKSWYIILQGSVDVVIYGKGTVTSLHAGDDFGKLALVNNVPRAASIVLREDNCQFLRVDKEDFNRILKDLEANTVRLKEHGKDVLILERMSTPQSHYKYTVVAGTPQKMLEHLLETRLGGGVSAGSTIDPCLDDFLLTHIVFFLTRSLVQELNKHYHADSVTQDRDFLMTCRRKVVQFVYQWVVTIRHPVFDDPTSQNFIEDLAATVESDSGQTEEASLMHRVMSLLRRYQQDTSVINKWKLPPTGQPVTLFSDPVDGKKLSNVAIRPNDEIIFRVYCADHTYCTLRFPISATAEQIKVSAAEKLGLKHQASDLLLVEVTTAGEKVPLHDSIVSVPTALTLNGRLFISPKDHLDALTCVPEQETAVEGMEGVDMEFFSTRELAYHLTMFDWDLFWCVHEYELLYHTFGKHRFQQITANLDVFLRRFNEIQYWVITEICMATSISKRVQILRKMIKLAAYCKGYRNLNAFFAVIMGLSNVAVSRLSLTWEKLPSKSRKLFTELEALTDPGRNHRAYRTAVGKLQSPFIPFMPLILKDMAFVHEGNKTIVDGLVNFEKMHMLGQIMRTLRYCRNRHLVLEPPSPKNENEAVAYVRGLRTLNNQRALTSLSNKLEPRRS</sequence>
<feature type="domain" description="Ras-GEF" evidence="6">
    <location>
        <begin position="765"/>
        <end position="1001"/>
    </location>
</feature>
<dbReference type="PROSITE" id="PS00720">
    <property type="entry name" value="RASGEF"/>
    <property type="match status" value="1"/>
</dbReference>
<dbReference type="PRINTS" id="PR00103">
    <property type="entry name" value="CAMPKINASE"/>
</dbReference>
<dbReference type="InterPro" id="IPR014710">
    <property type="entry name" value="RmlC-like_jellyroll"/>
</dbReference>
<dbReference type="InterPro" id="IPR023578">
    <property type="entry name" value="Ras_GEF_dom_sf"/>
</dbReference>
<evidence type="ECO:0000259" key="9">
    <source>
        <dbReference type="PROSITE" id="PS50200"/>
    </source>
</evidence>
<organism evidence="11 12">
    <name type="scientific">Bemisia tabaci</name>
    <name type="common">Sweetpotato whitefly</name>
    <name type="synonym">Aleurodes tabaci</name>
    <dbReference type="NCBI Taxonomy" id="7038"/>
    <lineage>
        <taxon>Eukaryota</taxon>
        <taxon>Metazoa</taxon>
        <taxon>Ecdysozoa</taxon>
        <taxon>Arthropoda</taxon>
        <taxon>Hexapoda</taxon>
        <taxon>Insecta</taxon>
        <taxon>Pterygota</taxon>
        <taxon>Neoptera</taxon>
        <taxon>Paraneoptera</taxon>
        <taxon>Hemiptera</taxon>
        <taxon>Sternorrhyncha</taxon>
        <taxon>Aleyrodoidea</taxon>
        <taxon>Aleyrodidae</taxon>
        <taxon>Aleyrodinae</taxon>
        <taxon>Bemisia</taxon>
    </lineage>
</organism>
<dbReference type="InterPro" id="IPR000595">
    <property type="entry name" value="cNMP-bd_dom"/>
</dbReference>
<dbReference type="GO" id="GO:0005886">
    <property type="term" value="C:plasma membrane"/>
    <property type="evidence" value="ECO:0007669"/>
    <property type="project" value="TreeGrafter"/>
</dbReference>
<dbReference type="InterPro" id="IPR001895">
    <property type="entry name" value="RASGEF_cat_dom"/>
</dbReference>
<dbReference type="Pfam" id="PF00617">
    <property type="entry name" value="RasGEF"/>
    <property type="match status" value="1"/>
</dbReference>
<dbReference type="SUPFAM" id="SSF46785">
    <property type="entry name" value="Winged helix' DNA-binding domain"/>
    <property type="match status" value="1"/>
</dbReference>
<dbReference type="InterPro" id="IPR029071">
    <property type="entry name" value="Ubiquitin-like_domsf"/>
</dbReference>
<dbReference type="FunFam" id="1.10.840.10:FF:000002">
    <property type="entry name" value="Rap guanine nucleotide exchange factor 4"/>
    <property type="match status" value="1"/>
</dbReference>
<dbReference type="InterPro" id="IPR036964">
    <property type="entry name" value="RASGEF_cat_dom_sf"/>
</dbReference>
<comment type="similarity">
    <text evidence="1">Belongs to the RAPGEF2 family.</text>
</comment>
<dbReference type="CDD" id="cd00155">
    <property type="entry name" value="RasGEF"/>
    <property type="match status" value="1"/>
</dbReference>
<dbReference type="Gene3D" id="1.10.840.10">
    <property type="entry name" value="Ras guanine-nucleotide exchange factors catalytic domain"/>
    <property type="match status" value="1"/>
</dbReference>
<dbReference type="SMART" id="SM00147">
    <property type="entry name" value="RasGEF"/>
    <property type="match status" value="1"/>
</dbReference>
<keyword evidence="4" id="KW-0175">Coiled coil</keyword>
<gene>
    <name evidence="11" type="ORF">BEMITA_LOCUS5526</name>
</gene>
<dbReference type="Gene3D" id="1.10.10.10">
    <property type="entry name" value="Winged helix-like DNA-binding domain superfamily/Winged helix DNA-binding domain"/>
    <property type="match status" value="1"/>
</dbReference>
<keyword evidence="2 3" id="KW-0344">Guanine-nucleotide releasing factor</keyword>
<dbReference type="InterPro" id="IPR000159">
    <property type="entry name" value="RA_dom"/>
</dbReference>
<feature type="domain" description="Cyclic nucleotide-binding" evidence="7">
    <location>
        <begin position="353"/>
        <end position="454"/>
    </location>
</feature>
<accession>A0A9P0C840</accession>
<evidence type="ECO:0008006" key="13">
    <source>
        <dbReference type="Google" id="ProtNLM"/>
    </source>
</evidence>
<evidence type="ECO:0000259" key="6">
    <source>
        <dbReference type="PROSITE" id="PS50009"/>
    </source>
</evidence>
<feature type="domain" description="Ras-associating" evidence="9">
    <location>
        <begin position="657"/>
        <end position="739"/>
    </location>
</feature>
<evidence type="ECO:0000256" key="2">
    <source>
        <dbReference type="ARBA" id="ARBA00022658"/>
    </source>
</evidence>
<dbReference type="PANTHER" id="PTHR23113">
    <property type="entry name" value="GUANINE NUCLEOTIDE EXCHANGE FACTOR"/>
    <property type="match status" value="1"/>
</dbReference>
<dbReference type="InterPro" id="IPR036388">
    <property type="entry name" value="WH-like_DNA-bd_sf"/>
</dbReference>
<evidence type="ECO:0000313" key="12">
    <source>
        <dbReference type="Proteomes" id="UP001152759"/>
    </source>
</evidence>
<dbReference type="Gene3D" id="1.20.870.10">
    <property type="entry name" value="Son of sevenless (SoS) protein Chain: S domain 1"/>
    <property type="match status" value="1"/>
</dbReference>
<dbReference type="EMBL" id="OU963864">
    <property type="protein sequence ID" value="CAH0768379.1"/>
    <property type="molecule type" value="Genomic_DNA"/>
</dbReference>
<dbReference type="KEGG" id="btab:109044228"/>
<dbReference type="InterPro" id="IPR008937">
    <property type="entry name" value="Ras-like_GEF"/>
</dbReference>
<dbReference type="SMART" id="SM00229">
    <property type="entry name" value="RasGEFN"/>
    <property type="match status" value="1"/>
</dbReference>
<dbReference type="Gene3D" id="3.10.20.90">
    <property type="entry name" value="Phosphatidylinositol 3-kinase Catalytic Subunit, Chain A, domain 1"/>
    <property type="match status" value="1"/>
</dbReference>
<dbReference type="Pfam" id="PF00610">
    <property type="entry name" value="DEP"/>
    <property type="match status" value="1"/>
</dbReference>
<protein>
    <recommendedName>
        <fullName evidence="13">Rap guanine nucleotide exchange factor 4</fullName>
    </recommendedName>
</protein>
<evidence type="ECO:0000259" key="10">
    <source>
        <dbReference type="PROSITE" id="PS50212"/>
    </source>
</evidence>
<dbReference type="GO" id="GO:0007265">
    <property type="term" value="P:Ras protein signal transduction"/>
    <property type="evidence" value="ECO:0007669"/>
    <property type="project" value="TreeGrafter"/>
</dbReference>
<feature type="region of interest" description="Disordered" evidence="5">
    <location>
        <begin position="162"/>
        <end position="193"/>
    </location>
</feature>
<evidence type="ECO:0000256" key="3">
    <source>
        <dbReference type="PROSITE-ProRule" id="PRU00168"/>
    </source>
</evidence>
<dbReference type="InterPro" id="IPR019804">
    <property type="entry name" value="Ras_G-nucl-exch_fac_CS"/>
</dbReference>
<dbReference type="Pfam" id="PF00027">
    <property type="entry name" value="cNMP_binding"/>
    <property type="match status" value="2"/>
</dbReference>
<dbReference type="CDD" id="cd00038">
    <property type="entry name" value="CAP_ED"/>
    <property type="match status" value="2"/>
</dbReference>
<dbReference type="SMART" id="SM00049">
    <property type="entry name" value="DEP"/>
    <property type="match status" value="1"/>
</dbReference>
<dbReference type="PROSITE" id="PS50212">
    <property type="entry name" value="RASGEF_NTER"/>
    <property type="match status" value="1"/>
</dbReference>
<feature type="domain" description="DEP" evidence="8">
    <location>
        <begin position="212"/>
        <end position="288"/>
    </location>
</feature>
<dbReference type="SUPFAM" id="SSF51206">
    <property type="entry name" value="cAMP-binding domain-like"/>
    <property type="match status" value="2"/>
</dbReference>
<keyword evidence="12" id="KW-1185">Reference proteome</keyword>
<dbReference type="PROSITE" id="PS50186">
    <property type="entry name" value="DEP"/>
    <property type="match status" value="1"/>
</dbReference>
<dbReference type="InterPro" id="IPR036390">
    <property type="entry name" value="WH_DNA-bd_sf"/>
</dbReference>
<dbReference type="PROSITE" id="PS50042">
    <property type="entry name" value="CNMP_BINDING_3"/>
    <property type="match status" value="2"/>
</dbReference>
<dbReference type="AlphaFoldDB" id="A0A9P0C840"/>
<feature type="compositionally biased region" description="Polar residues" evidence="5">
    <location>
        <begin position="173"/>
        <end position="184"/>
    </location>
</feature>
<dbReference type="InterPro" id="IPR000651">
    <property type="entry name" value="Ras-like_Gua-exchang_fac_N"/>
</dbReference>
<feature type="domain" description="Cyclic nucleotide-binding" evidence="7">
    <location>
        <begin position="41"/>
        <end position="152"/>
    </location>
</feature>
<evidence type="ECO:0000256" key="5">
    <source>
        <dbReference type="SAM" id="MobiDB-lite"/>
    </source>
</evidence>
<dbReference type="PROSITE" id="PS50200">
    <property type="entry name" value="RA"/>
    <property type="match status" value="1"/>
</dbReference>
<evidence type="ECO:0000313" key="11">
    <source>
        <dbReference type="EMBL" id="CAH0768379.1"/>
    </source>
</evidence>
<evidence type="ECO:0000259" key="8">
    <source>
        <dbReference type="PROSITE" id="PS50186"/>
    </source>
</evidence>
<dbReference type="GO" id="GO:0005085">
    <property type="term" value="F:guanyl-nucleotide exchange factor activity"/>
    <property type="evidence" value="ECO:0007669"/>
    <property type="project" value="UniProtKB-KW"/>
</dbReference>
<evidence type="ECO:0000256" key="4">
    <source>
        <dbReference type="SAM" id="Coils"/>
    </source>
</evidence>
<name>A0A9P0C840_BEMTA</name>
<dbReference type="Proteomes" id="UP001152759">
    <property type="component" value="Chromosome 3"/>
</dbReference>
<dbReference type="Gene3D" id="2.60.120.10">
    <property type="entry name" value="Jelly Rolls"/>
    <property type="match status" value="2"/>
</dbReference>
<dbReference type="PANTHER" id="PTHR23113:SF327">
    <property type="entry name" value="EXCHANGE PROTEIN DIRECTLY ACTIVATED BY CAMP, ISOFORM E"/>
    <property type="match status" value="1"/>
</dbReference>
<dbReference type="SMART" id="SM00100">
    <property type="entry name" value="cNMP"/>
    <property type="match status" value="2"/>
</dbReference>
<dbReference type="SUPFAM" id="SSF54236">
    <property type="entry name" value="Ubiquitin-like"/>
    <property type="match status" value="1"/>
</dbReference>
<feature type="coiled-coil region" evidence="4">
    <location>
        <begin position="440"/>
        <end position="467"/>
    </location>
</feature>
<evidence type="ECO:0000256" key="1">
    <source>
        <dbReference type="ARBA" id="ARBA00010829"/>
    </source>
</evidence>
<reference evidence="11" key="1">
    <citation type="submission" date="2021-12" db="EMBL/GenBank/DDBJ databases">
        <authorList>
            <person name="King R."/>
        </authorList>
    </citation>
    <scope>NUCLEOTIDE SEQUENCE</scope>
</reference>
<dbReference type="SUPFAM" id="SSF48366">
    <property type="entry name" value="Ras GEF"/>
    <property type="match status" value="1"/>
</dbReference>
<feature type="domain" description="N-terminal Ras-GEF" evidence="10">
    <location>
        <begin position="484"/>
        <end position="618"/>
    </location>
</feature>
<evidence type="ECO:0000259" key="7">
    <source>
        <dbReference type="PROSITE" id="PS50042"/>
    </source>
</evidence>
<dbReference type="InterPro" id="IPR018490">
    <property type="entry name" value="cNMP-bd_dom_sf"/>
</dbReference>
<dbReference type="InterPro" id="IPR000591">
    <property type="entry name" value="DEP_dom"/>
</dbReference>